<keyword evidence="1" id="KW-1133">Transmembrane helix</keyword>
<proteinExistence type="predicted"/>
<keyword evidence="1" id="KW-0812">Transmembrane</keyword>
<name>A0ABR8QNM8_9BACI</name>
<sequence length="77" mass="8969">MKNFKIAATYISLSLAMMLLITVMMVQFLKVAFPKDPVMEAKIPIIEDRTEKRKEALEQLKREAMCEDSRFDHSDCE</sequence>
<dbReference type="Proteomes" id="UP000657931">
    <property type="component" value="Unassembled WGS sequence"/>
</dbReference>
<feature type="transmembrane region" description="Helical" evidence="1">
    <location>
        <begin position="6"/>
        <end position="29"/>
    </location>
</feature>
<keyword evidence="3" id="KW-1185">Reference proteome</keyword>
<evidence type="ECO:0000256" key="1">
    <source>
        <dbReference type="SAM" id="Phobius"/>
    </source>
</evidence>
<comment type="caution">
    <text evidence="2">The sequence shown here is derived from an EMBL/GenBank/DDBJ whole genome shotgun (WGS) entry which is preliminary data.</text>
</comment>
<reference evidence="2 3" key="1">
    <citation type="submission" date="2020-08" db="EMBL/GenBank/DDBJ databases">
        <title>A Genomic Blueprint of the Chicken Gut Microbiome.</title>
        <authorList>
            <person name="Gilroy R."/>
            <person name="Ravi A."/>
            <person name="Getino M."/>
            <person name="Pursley I."/>
            <person name="Horton D.L."/>
            <person name="Alikhan N.-F."/>
            <person name="Baker D."/>
            <person name="Gharbi K."/>
            <person name="Hall N."/>
            <person name="Watson M."/>
            <person name="Adriaenssens E.M."/>
            <person name="Foster-Nyarko E."/>
            <person name="Jarju S."/>
            <person name="Secka A."/>
            <person name="Antonio M."/>
            <person name="Oren A."/>
            <person name="Chaudhuri R."/>
            <person name="La Ragione R.M."/>
            <person name="Hildebrand F."/>
            <person name="Pallen M.J."/>
        </authorList>
    </citation>
    <scope>NUCLEOTIDE SEQUENCE [LARGE SCALE GENOMIC DNA]</scope>
    <source>
        <strain evidence="2 3">Sa5YUA1</strain>
    </source>
</reference>
<gene>
    <name evidence="2" type="ORF">H9655_08310</name>
</gene>
<accession>A0ABR8QNM8</accession>
<keyword evidence="1" id="KW-0472">Membrane</keyword>
<protein>
    <submittedName>
        <fullName evidence="2">Uncharacterized protein</fullName>
    </submittedName>
</protein>
<dbReference type="EMBL" id="JACSQT010000003">
    <property type="protein sequence ID" value="MBD7937032.1"/>
    <property type="molecule type" value="Genomic_DNA"/>
</dbReference>
<evidence type="ECO:0000313" key="2">
    <source>
        <dbReference type="EMBL" id="MBD7937032.1"/>
    </source>
</evidence>
<dbReference type="RefSeq" id="WP_191812858.1">
    <property type="nucleotide sequence ID" value="NZ_JACSQT010000003.1"/>
</dbReference>
<evidence type="ECO:0000313" key="3">
    <source>
        <dbReference type="Proteomes" id="UP000657931"/>
    </source>
</evidence>
<organism evidence="2 3">
    <name type="scientific">Cytobacillus stercorigallinarum</name>
    <dbReference type="NCBI Taxonomy" id="2762240"/>
    <lineage>
        <taxon>Bacteria</taxon>
        <taxon>Bacillati</taxon>
        <taxon>Bacillota</taxon>
        <taxon>Bacilli</taxon>
        <taxon>Bacillales</taxon>
        <taxon>Bacillaceae</taxon>
        <taxon>Cytobacillus</taxon>
    </lineage>
</organism>